<dbReference type="CDD" id="cd00200">
    <property type="entry name" value="WD40"/>
    <property type="match status" value="1"/>
</dbReference>
<dbReference type="GO" id="GO:0005847">
    <property type="term" value="C:mRNA cleavage and polyadenylation specificity factor complex"/>
    <property type="evidence" value="ECO:0007669"/>
    <property type="project" value="TreeGrafter"/>
</dbReference>
<dbReference type="InterPro" id="IPR036322">
    <property type="entry name" value="WD40_repeat_dom_sf"/>
</dbReference>
<dbReference type="EMBL" id="MBFR01000098">
    <property type="protein sequence ID" value="PVU94222.1"/>
    <property type="molecule type" value="Genomic_DNA"/>
</dbReference>
<dbReference type="PROSITE" id="PS00678">
    <property type="entry name" value="WD_REPEATS_1"/>
    <property type="match status" value="1"/>
</dbReference>
<dbReference type="SUPFAM" id="SSF50978">
    <property type="entry name" value="WD40 repeat-like"/>
    <property type="match status" value="1"/>
</dbReference>
<evidence type="ECO:0000313" key="7">
    <source>
        <dbReference type="EMBL" id="PVU94222.1"/>
    </source>
</evidence>
<protein>
    <recommendedName>
        <fullName evidence="4">Polyadenylation factor subunit 2</fullName>
    </recommendedName>
</protein>
<dbReference type="PANTHER" id="PTHR22836">
    <property type="entry name" value="WD40 REPEAT PROTEIN"/>
    <property type="match status" value="1"/>
</dbReference>
<feature type="repeat" description="WD" evidence="5">
    <location>
        <begin position="304"/>
        <end position="346"/>
    </location>
</feature>
<gene>
    <name evidence="7" type="ORF">BB561_002723</name>
</gene>
<comment type="function">
    <text evidence="3">Required for 3'-end cleavage and polyadenylation of pre-mRNAs. Also involved in chromosome segregation where it has a role in chromosome attachment to the mitotic spindle.</text>
</comment>
<dbReference type="InterPro" id="IPR015943">
    <property type="entry name" value="WD40/YVTN_repeat-like_dom_sf"/>
</dbReference>
<evidence type="ECO:0000256" key="4">
    <source>
        <dbReference type="ARBA" id="ARBA00026154"/>
    </source>
</evidence>
<feature type="repeat" description="WD" evidence="5">
    <location>
        <begin position="146"/>
        <end position="178"/>
    </location>
</feature>
<dbReference type="InterPro" id="IPR020472">
    <property type="entry name" value="WD40_PAC1"/>
</dbReference>
<dbReference type="SMART" id="SM00320">
    <property type="entry name" value="WD40"/>
    <property type="match status" value="7"/>
</dbReference>
<feature type="repeat" description="WD" evidence="5">
    <location>
        <begin position="187"/>
        <end position="228"/>
    </location>
</feature>
<evidence type="ECO:0000256" key="3">
    <source>
        <dbReference type="ARBA" id="ARBA00025498"/>
    </source>
</evidence>
<evidence type="ECO:0000256" key="1">
    <source>
        <dbReference type="ARBA" id="ARBA00022574"/>
    </source>
</evidence>
<dbReference type="InterPro" id="IPR045245">
    <property type="entry name" value="Pfs2-like"/>
</dbReference>
<keyword evidence="2" id="KW-0677">Repeat</keyword>
<dbReference type="PRINTS" id="PR00320">
    <property type="entry name" value="GPROTEINBRPT"/>
</dbReference>
<keyword evidence="1 5" id="KW-0853">WD repeat</keyword>
<evidence type="ECO:0000256" key="2">
    <source>
        <dbReference type="ARBA" id="ARBA00022737"/>
    </source>
</evidence>
<dbReference type="PROSITE" id="PS50294">
    <property type="entry name" value="WD_REPEATS_REGION"/>
    <property type="match status" value="4"/>
</dbReference>
<name>A0A2T9YPG4_9FUNG</name>
<dbReference type="PROSITE" id="PS50082">
    <property type="entry name" value="WD_REPEATS_2"/>
    <property type="match status" value="6"/>
</dbReference>
<dbReference type="AlphaFoldDB" id="A0A2T9YPG4"/>
<evidence type="ECO:0000313" key="8">
    <source>
        <dbReference type="Proteomes" id="UP000245383"/>
    </source>
</evidence>
<evidence type="ECO:0000256" key="5">
    <source>
        <dbReference type="PROSITE-ProRule" id="PRU00221"/>
    </source>
</evidence>
<dbReference type="STRING" id="133385.A0A2T9YPG4"/>
<dbReference type="Pfam" id="PF00400">
    <property type="entry name" value="WD40"/>
    <property type="match status" value="6"/>
</dbReference>
<feature type="region of interest" description="Disordered" evidence="6">
    <location>
        <begin position="643"/>
        <end position="668"/>
    </location>
</feature>
<dbReference type="GO" id="GO:0031124">
    <property type="term" value="P:mRNA 3'-end processing"/>
    <property type="evidence" value="ECO:0007669"/>
    <property type="project" value="InterPro"/>
</dbReference>
<dbReference type="Gene3D" id="2.130.10.10">
    <property type="entry name" value="YVTN repeat-like/Quinoprotein amine dehydrogenase"/>
    <property type="match status" value="3"/>
</dbReference>
<dbReference type="Proteomes" id="UP000245383">
    <property type="component" value="Unassembled WGS sequence"/>
</dbReference>
<proteinExistence type="predicted"/>
<sequence length="668" mass="76653">MQNIKQPDYKERNIREPNEQFADPNRKDFFDAKLDSNFDGKRMRKTLHRRTIDYYGSIAHGMELRMLQTNFKRRFMKADPSYIIDLLVPLIDKNDSTVGIASRFVQQAQNKIRCPWTPEGRRILTGSSSGEFTLWNGLTFNFETIMQAHDTAIRGMEWSHDSQWLISGDQGGVVKYWQPNMNNVKIIQAHKEAIRDLSFSPSDTKFASASDDSTLKIWDFTQGHEETTLNDWHPSLGLIASGSKDNMIKLWDPRSRQCLNTLHGHNNTILGLKWNKNGWWLLSGSRDSNLQVFDIRKMDNFINFKGITKEVTSVAWHPIYETALASGCSDGSLMMWNTNNSDSVYTIQDAHESYVWSIDWHPVGHLLASGSNDHTTRFWARSRPGDYLKQTQLGIVPPLPPGATNASSLLHDSSAASVMQGHYHRSTEQDKIFESQPKLDISDLLKAKSIPEAHKKSTPGFLNPQIANNIKNQHDMNTLNSQDSPNFNNFQSSSSNLQTINLPGLGNGITYNKSANDNVGSLKQIENRNDYHNANKPLYQINNNNVPSIQQKNTGNQTQTFNRQSIPQHVSQNNYNQRYNDNNFLHNIDYESKNIQNNNMIPYNMNQKNMIYSTNNTKNDQDNIPYKKKFVNDKYNTFKNTNTNKSANSFYQEDPNNQNQFKKYKTSH</sequence>
<feature type="repeat" description="WD" evidence="5">
    <location>
        <begin position="232"/>
        <end position="261"/>
    </location>
</feature>
<feature type="compositionally biased region" description="Polar residues" evidence="6">
    <location>
        <begin position="649"/>
        <end position="661"/>
    </location>
</feature>
<dbReference type="PANTHER" id="PTHR22836:SF0">
    <property type="entry name" value="PRE-MRNA 3' END PROCESSING PROTEIN WDR33"/>
    <property type="match status" value="1"/>
</dbReference>
<feature type="compositionally biased region" description="Basic and acidic residues" evidence="6">
    <location>
        <begin position="7"/>
        <end position="23"/>
    </location>
</feature>
<reference evidence="7 8" key="1">
    <citation type="journal article" date="2018" name="MBio">
        <title>Comparative Genomics Reveals the Core Gene Toolbox for the Fungus-Insect Symbiosis.</title>
        <authorList>
            <person name="Wang Y."/>
            <person name="Stata M."/>
            <person name="Wang W."/>
            <person name="Stajich J.E."/>
            <person name="White M.M."/>
            <person name="Moncalvo J.M."/>
        </authorList>
    </citation>
    <scope>NUCLEOTIDE SEQUENCE [LARGE SCALE GENOMIC DNA]</scope>
    <source>
        <strain evidence="7 8">SWE-8-4</strain>
    </source>
</reference>
<comment type="caution">
    <text evidence="7">The sequence shown here is derived from an EMBL/GenBank/DDBJ whole genome shotgun (WGS) entry which is preliminary data.</text>
</comment>
<dbReference type="InterPro" id="IPR019775">
    <property type="entry name" value="WD40_repeat_CS"/>
</dbReference>
<keyword evidence="8" id="KW-1185">Reference proteome</keyword>
<evidence type="ECO:0000256" key="6">
    <source>
        <dbReference type="SAM" id="MobiDB-lite"/>
    </source>
</evidence>
<feature type="repeat" description="WD" evidence="5">
    <location>
        <begin position="262"/>
        <end position="303"/>
    </location>
</feature>
<feature type="region of interest" description="Disordered" evidence="6">
    <location>
        <begin position="1"/>
        <end position="23"/>
    </location>
</feature>
<accession>A0A2T9YPG4</accession>
<feature type="repeat" description="WD" evidence="5">
    <location>
        <begin position="348"/>
        <end position="379"/>
    </location>
</feature>
<organism evidence="7 8">
    <name type="scientific">Smittium simulii</name>
    <dbReference type="NCBI Taxonomy" id="133385"/>
    <lineage>
        <taxon>Eukaryota</taxon>
        <taxon>Fungi</taxon>
        <taxon>Fungi incertae sedis</taxon>
        <taxon>Zoopagomycota</taxon>
        <taxon>Kickxellomycotina</taxon>
        <taxon>Harpellomycetes</taxon>
        <taxon>Harpellales</taxon>
        <taxon>Legeriomycetaceae</taxon>
        <taxon>Smittium</taxon>
    </lineage>
</organism>
<dbReference type="InterPro" id="IPR001680">
    <property type="entry name" value="WD40_rpt"/>
</dbReference>
<dbReference type="OrthoDB" id="16717at2759"/>